<comment type="similarity">
    <text evidence="2">Belongs to the EfeM/EfeO family.</text>
</comment>
<dbReference type="InterPro" id="IPR053377">
    <property type="entry name" value="Iron_uptake_EfeM/EfeO"/>
</dbReference>
<evidence type="ECO:0000259" key="6">
    <source>
        <dbReference type="Pfam" id="PF09375"/>
    </source>
</evidence>
<evidence type="ECO:0000256" key="1">
    <source>
        <dbReference type="ARBA" id="ARBA00004196"/>
    </source>
</evidence>
<dbReference type="InterPro" id="IPR018976">
    <property type="entry name" value="Imelysin-like"/>
</dbReference>
<organism evidence="7 8">
    <name type="scientific">Micropruina glycogenica</name>
    <dbReference type="NCBI Taxonomy" id="75385"/>
    <lineage>
        <taxon>Bacteria</taxon>
        <taxon>Bacillati</taxon>
        <taxon>Actinomycetota</taxon>
        <taxon>Actinomycetes</taxon>
        <taxon>Propionibacteriales</taxon>
        <taxon>Nocardioidaceae</taxon>
        <taxon>Micropruina</taxon>
    </lineage>
</organism>
<evidence type="ECO:0000256" key="2">
    <source>
        <dbReference type="ARBA" id="ARBA00005989"/>
    </source>
</evidence>
<dbReference type="PANTHER" id="PTHR39192">
    <property type="entry name" value="IRON UPTAKE SYSTEM COMPONENT EFEO"/>
    <property type="match status" value="1"/>
</dbReference>
<dbReference type="InterPro" id="IPR034981">
    <property type="entry name" value="Imelysin-like_EfeO/Algp7"/>
</dbReference>
<name>A0A2N9JEV7_9ACTN</name>
<dbReference type="InterPro" id="IPR050894">
    <property type="entry name" value="EfeM/EfeO_iron_uptake"/>
</dbReference>
<feature type="domain" description="Imelysin-like" evidence="6">
    <location>
        <begin position="163"/>
        <end position="402"/>
    </location>
</feature>
<reference evidence="7 8" key="1">
    <citation type="submission" date="2018-02" db="EMBL/GenBank/DDBJ databases">
        <authorList>
            <person name="Cohen D.B."/>
            <person name="Kent A.D."/>
        </authorList>
    </citation>
    <scope>NUCLEOTIDE SEQUENCE [LARGE SCALE GENOMIC DNA]</scope>
    <source>
        <strain evidence="7">1</strain>
    </source>
</reference>
<dbReference type="InterPro" id="IPR038352">
    <property type="entry name" value="Imelysin_sf"/>
</dbReference>
<dbReference type="PROSITE" id="PS51257">
    <property type="entry name" value="PROKAR_LIPOPROTEIN"/>
    <property type="match status" value="1"/>
</dbReference>
<evidence type="ECO:0000256" key="4">
    <source>
        <dbReference type="SAM" id="MobiDB-lite"/>
    </source>
</evidence>
<evidence type="ECO:0000313" key="8">
    <source>
        <dbReference type="Proteomes" id="UP000238164"/>
    </source>
</evidence>
<dbReference type="GO" id="GO:0030313">
    <property type="term" value="C:cell envelope"/>
    <property type="evidence" value="ECO:0007669"/>
    <property type="project" value="UniProtKB-SubCell"/>
</dbReference>
<feature type="region of interest" description="Disordered" evidence="4">
    <location>
        <begin position="27"/>
        <end position="46"/>
    </location>
</feature>
<dbReference type="AlphaFoldDB" id="A0A2N9JEV7"/>
<dbReference type="KEGG" id="mgg:MPLG2_1012"/>
<dbReference type="CDD" id="cd14656">
    <property type="entry name" value="Imelysin-like_EfeO"/>
    <property type="match status" value="1"/>
</dbReference>
<gene>
    <name evidence="7" type="ORF">MPLG2_1012</name>
</gene>
<accession>A0A2N9JEV7</accession>
<evidence type="ECO:0000256" key="5">
    <source>
        <dbReference type="SAM" id="SignalP"/>
    </source>
</evidence>
<feature type="chain" id="PRO_5014660402" evidence="5">
    <location>
        <begin position="24"/>
        <end position="415"/>
    </location>
</feature>
<feature type="signal peptide" evidence="5">
    <location>
        <begin position="1"/>
        <end position="23"/>
    </location>
</feature>
<evidence type="ECO:0000256" key="3">
    <source>
        <dbReference type="ARBA" id="ARBA00022729"/>
    </source>
</evidence>
<protein>
    <submittedName>
        <fullName evidence="7">Peptidase M75</fullName>
    </submittedName>
</protein>
<dbReference type="OrthoDB" id="7348379at2"/>
<sequence length="415" mass="43417">MSRFTAAAGVAVAAVALTTAACATTAPTTQTSGTASASAPADGSAPVTGGAAQVKVTLTNNGSDTCAADFTTAPAGPVTFTVENVSASGITEVELQNELKILGEKENLAPGLPASSFTVTLDGGTYTLYCLGATPETQTFTVTGQAAASPTGSTATLLNAGAKDYATWVVGQSEELKTAVTNLKTAIDAGDLAKSKAAYVNARTFYEKIESDVEGFVMPGFKVGDNKGNLDYLIDMRASNLDEKVGWSGFHAIERDLWKTGTIGDSTKKYSADLETNVGKLVDVVKTLTFKPEDLANGAAALLEEVQSNKITGEEEEFSHTDLIDFAANVEGARQAFAYLQPGLEKIDAALMTEVVTQFDNVDAELAKLRDSSALGGYITWNDANRAKYRKTLSQAVLSLQQPMQKIAEKVATAQ</sequence>
<proteinExistence type="inferred from homology"/>
<dbReference type="NCBIfam" id="NF041757">
    <property type="entry name" value="EfeO"/>
    <property type="match status" value="1"/>
</dbReference>
<keyword evidence="3 5" id="KW-0732">Signal</keyword>
<dbReference type="Proteomes" id="UP000238164">
    <property type="component" value="Chromosome 1"/>
</dbReference>
<evidence type="ECO:0000313" key="7">
    <source>
        <dbReference type="EMBL" id="SPD86048.1"/>
    </source>
</evidence>
<comment type="subcellular location">
    <subcellularLocation>
        <location evidence="1">Cell envelope</location>
    </subcellularLocation>
</comment>
<dbReference type="PANTHER" id="PTHR39192:SF1">
    <property type="entry name" value="IRON UPTAKE SYSTEM COMPONENT EFEO"/>
    <property type="match status" value="1"/>
</dbReference>
<dbReference type="Pfam" id="PF09375">
    <property type="entry name" value="Peptidase_M75"/>
    <property type="match status" value="1"/>
</dbReference>
<dbReference type="RefSeq" id="WP_105185129.1">
    <property type="nucleotide sequence ID" value="NZ_BAAAGO010000015.1"/>
</dbReference>
<keyword evidence="8" id="KW-1185">Reference proteome</keyword>
<dbReference type="Gene3D" id="1.20.1420.20">
    <property type="entry name" value="M75 peptidase, HXXE motif"/>
    <property type="match status" value="1"/>
</dbReference>
<dbReference type="EMBL" id="LT985188">
    <property type="protein sequence ID" value="SPD86048.1"/>
    <property type="molecule type" value="Genomic_DNA"/>
</dbReference>